<evidence type="ECO:0000313" key="3">
    <source>
        <dbReference type="Proteomes" id="UP000604825"/>
    </source>
</evidence>
<feature type="domain" description="F-box" evidence="1">
    <location>
        <begin position="11"/>
        <end position="57"/>
    </location>
</feature>
<reference evidence="2" key="1">
    <citation type="submission" date="2020-10" db="EMBL/GenBank/DDBJ databases">
        <authorList>
            <person name="Han B."/>
            <person name="Lu T."/>
            <person name="Zhao Q."/>
            <person name="Huang X."/>
            <person name="Zhao Y."/>
        </authorList>
    </citation>
    <scope>NUCLEOTIDE SEQUENCE</scope>
</reference>
<gene>
    <name evidence="2" type="ORF">NCGR_LOCUS14232</name>
</gene>
<dbReference type="EMBL" id="CAJGYO010000003">
    <property type="protein sequence ID" value="CAD6220806.1"/>
    <property type="molecule type" value="Genomic_DNA"/>
</dbReference>
<dbReference type="InterPro" id="IPR001810">
    <property type="entry name" value="F-box_dom"/>
</dbReference>
<dbReference type="AlphaFoldDB" id="A0A811NB87"/>
<proteinExistence type="predicted"/>
<name>A0A811NB87_9POAL</name>
<dbReference type="Pfam" id="PF00646">
    <property type="entry name" value="F-box"/>
    <property type="match status" value="1"/>
</dbReference>
<dbReference type="CDD" id="cd22157">
    <property type="entry name" value="F-box_AtFBW1-like"/>
    <property type="match status" value="1"/>
</dbReference>
<dbReference type="Proteomes" id="UP000604825">
    <property type="component" value="Unassembled WGS sequence"/>
</dbReference>
<keyword evidence="3" id="KW-1185">Reference proteome</keyword>
<evidence type="ECO:0000259" key="1">
    <source>
        <dbReference type="PROSITE" id="PS50181"/>
    </source>
</evidence>
<dbReference type="Gene3D" id="1.20.1280.50">
    <property type="match status" value="1"/>
</dbReference>
<sequence length="276" mass="31651">MDCPKRRRDTEASSSGLPDDPLVEILSRVPAKSLCRFKCVSKAWRDLIADPLHCKKLPQALEGFFFMVELHICHGESDCDDEPCACYGGDGEARGAEDSDEDELPRYGFVDVLQRSEKYYQLTVLDVEGNIQKIIPLPCQAGRESWTLFDYIGRSQGCLHYINHEMDDEGFDGDGLLIWVLEDYERQQWVLRDTLSFSKLFGERNCHKDIDSDYNVVGIHPDQSLVFLVQGQKLISYHMDSKEVRDLCTLEHGYDYECITPYVPCFSELLALENKQ</sequence>
<dbReference type="PROSITE" id="PS50181">
    <property type="entry name" value="FBOX"/>
    <property type="match status" value="1"/>
</dbReference>
<dbReference type="PANTHER" id="PTHR35546">
    <property type="entry name" value="F-BOX PROTEIN INTERACTION DOMAIN PROTEIN-RELATED"/>
    <property type="match status" value="1"/>
</dbReference>
<dbReference type="InterPro" id="IPR036047">
    <property type="entry name" value="F-box-like_dom_sf"/>
</dbReference>
<protein>
    <recommendedName>
        <fullName evidence="1">F-box domain-containing protein</fullName>
    </recommendedName>
</protein>
<dbReference type="SMART" id="SM00256">
    <property type="entry name" value="FBOX"/>
    <property type="match status" value="1"/>
</dbReference>
<dbReference type="PANTHER" id="PTHR35546:SF108">
    <property type="entry name" value="F-BOX DOMAIN-CONTAINING PROTEIN"/>
    <property type="match status" value="1"/>
</dbReference>
<accession>A0A811NB87</accession>
<dbReference type="OrthoDB" id="691517at2759"/>
<dbReference type="SUPFAM" id="SSF81383">
    <property type="entry name" value="F-box domain"/>
    <property type="match status" value="1"/>
</dbReference>
<comment type="caution">
    <text evidence="2">The sequence shown here is derived from an EMBL/GenBank/DDBJ whole genome shotgun (WGS) entry which is preliminary data.</text>
</comment>
<dbReference type="InterPro" id="IPR055290">
    <property type="entry name" value="At3g26010-like"/>
</dbReference>
<evidence type="ECO:0000313" key="2">
    <source>
        <dbReference type="EMBL" id="CAD6220806.1"/>
    </source>
</evidence>
<organism evidence="2 3">
    <name type="scientific">Miscanthus lutarioriparius</name>
    <dbReference type="NCBI Taxonomy" id="422564"/>
    <lineage>
        <taxon>Eukaryota</taxon>
        <taxon>Viridiplantae</taxon>
        <taxon>Streptophyta</taxon>
        <taxon>Embryophyta</taxon>
        <taxon>Tracheophyta</taxon>
        <taxon>Spermatophyta</taxon>
        <taxon>Magnoliopsida</taxon>
        <taxon>Liliopsida</taxon>
        <taxon>Poales</taxon>
        <taxon>Poaceae</taxon>
        <taxon>PACMAD clade</taxon>
        <taxon>Panicoideae</taxon>
        <taxon>Andropogonodae</taxon>
        <taxon>Andropogoneae</taxon>
        <taxon>Saccharinae</taxon>
        <taxon>Miscanthus</taxon>
    </lineage>
</organism>